<dbReference type="Gene3D" id="2.40.50.100">
    <property type="match status" value="1"/>
</dbReference>
<organism evidence="6 7">
    <name type="scientific">Neorhodopirellula lusitana</name>
    <dbReference type="NCBI Taxonomy" id="445327"/>
    <lineage>
        <taxon>Bacteria</taxon>
        <taxon>Pseudomonadati</taxon>
        <taxon>Planctomycetota</taxon>
        <taxon>Planctomycetia</taxon>
        <taxon>Pirellulales</taxon>
        <taxon>Pirellulaceae</taxon>
        <taxon>Neorhodopirellula</taxon>
    </lineage>
</organism>
<accession>A0ABY1QDJ5</accession>
<sequence length="365" mass="40270">MKYFALTFALFWGAATNTQATTIDGLNVAVVDEAVIVSVVEGRVAELAIEEGQVIAADDLVVRLDDQKQQLSLALARREVEIAETLSEQSHALDSAEATADTQKSRLDEHAVRMDQHQDQADNELKVLAAMKAEAVAKNEWTRAQAAQRKFADAVSQSEIEALRLDFERSQLETREAKFQQAMAQLDVKLDASTRATLTSQLRAANIEIEKAKSGQVIEKLEIELKRLRLRFAEVDLDERQVRSPIAGTVASLRVRPGEWVRPGDELARVIGLDRLRVEGYAAAELAAKLMSGEEVQIQVTGTRSRKYADANSATPDMVSRRAIKRFVSPEMDPVTGEVRFWIEFDNSDGLAQPGCRAAVVLGTP</sequence>
<dbReference type="PANTHER" id="PTHR32347">
    <property type="entry name" value="EFFLUX SYSTEM COMPONENT YKNX-RELATED"/>
    <property type="match status" value="1"/>
</dbReference>
<evidence type="ECO:0000313" key="7">
    <source>
        <dbReference type="Proteomes" id="UP001158067"/>
    </source>
</evidence>
<dbReference type="Pfam" id="PF25917">
    <property type="entry name" value="BSH_RND"/>
    <property type="match status" value="1"/>
</dbReference>
<evidence type="ECO:0000259" key="5">
    <source>
        <dbReference type="Pfam" id="PF25917"/>
    </source>
</evidence>
<dbReference type="RefSeq" id="WP_283434002.1">
    <property type="nucleotide sequence ID" value="NZ_FXUG01000011.1"/>
</dbReference>
<feature type="coiled-coil region" evidence="3">
    <location>
        <begin position="211"/>
        <end position="238"/>
    </location>
</feature>
<feature type="signal peptide" evidence="4">
    <location>
        <begin position="1"/>
        <end position="20"/>
    </location>
</feature>
<dbReference type="InterPro" id="IPR050465">
    <property type="entry name" value="UPF0194_transport"/>
</dbReference>
<dbReference type="PANTHER" id="PTHR32347:SF23">
    <property type="entry name" value="BLL5650 PROTEIN"/>
    <property type="match status" value="1"/>
</dbReference>
<feature type="chain" id="PRO_5045305807" evidence="4">
    <location>
        <begin position="21"/>
        <end position="365"/>
    </location>
</feature>
<comment type="subcellular location">
    <subcellularLocation>
        <location evidence="1">Cell envelope</location>
    </subcellularLocation>
</comment>
<feature type="domain" description="Multidrug resistance protein MdtA-like barrel-sandwich hybrid" evidence="5">
    <location>
        <begin position="35"/>
        <end position="270"/>
    </location>
</feature>
<evidence type="ECO:0000256" key="1">
    <source>
        <dbReference type="ARBA" id="ARBA00004196"/>
    </source>
</evidence>
<comment type="caution">
    <text evidence="6">The sequence shown here is derived from an EMBL/GenBank/DDBJ whole genome shotgun (WGS) entry which is preliminary data.</text>
</comment>
<keyword evidence="7" id="KW-1185">Reference proteome</keyword>
<dbReference type="SUPFAM" id="SSF111369">
    <property type="entry name" value="HlyD-like secretion proteins"/>
    <property type="match status" value="1"/>
</dbReference>
<dbReference type="Gene3D" id="2.40.30.170">
    <property type="match status" value="1"/>
</dbReference>
<evidence type="ECO:0000313" key="6">
    <source>
        <dbReference type="EMBL" id="SMP68254.1"/>
    </source>
</evidence>
<dbReference type="InterPro" id="IPR058625">
    <property type="entry name" value="MdtA-like_BSH"/>
</dbReference>
<reference evidence="6 7" key="1">
    <citation type="submission" date="2017-05" db="EMBL/GenBank/DDBJ databases">
        <authorList>
            <person name="Varghese N."/>
            <person name="Submissions S."/>
        </authorList>
    </citation>
    <scope>NUCLEOTIDE SEQUENCE [LARGE SCALE GENOMIC DNA]</scope>
    <source>
        <strain evidence="6 7">DSM 25457</strain>
    </source>
</reference>
<gene>
    <name evidence="6" type="ORF">SAMN06265222_11127</name>
</gene>
<keyword evidence="4" id="KW-0732">Signal</keyword>
<dbReference type="Proteomes" id="UP001158067">
    <property type="component" value="Unassembled WGS sequence"/>
</dbReference>
<proteinExistence type="predicted"/>
<evidence type="ECO:0000256" key="3">
    <source>
        <dbReference type="SAM" id="Coils"/>
    </source>
</evidence>
<dbReference type="EMBL" id="FXUG01000011">
    <property type="protein sequence ID" value="SMP68254.1"/>
    <property type="molecule type" value="Genomic_DNA"/>
</dbReference>
<evidence type="ECO:0000256" key="2">
    <source>
        <dbReference type="ARBA" id="ARBA00023054"/>
    </source>
</evidence>
<protein>
    <submittedName>
        <fullName evidence="6">Multidrug resistance efflux pump</fullName>
    </submittedName>
</protein>
<name>A0ABY1QDJ5_9BACT</name>
<keyword evidence="2 3" id="KW-0175">Coiled coil</keyword>
<evidence type="ECO:0000256" key="4">
    <source>
        <dbReference type="SAM" id="SignalP"/>
    </source>
</evidence>